<keyword evidence="2" id="KW-1185">Reference proteome</keyword>
<evidence type="ECO:0000313" key="2">
    <source>
        <dbReference type="Proteomes" id="UP000828251"/>
    </source>
</evidence>
<comment type="caution">
    <text evidence="1">The sequence shown here is derived from an EMBL/GenBank/DDBJ whole genome shotgun (WGS) entry which is preliminary data.</text>
</comment>
<sequence>MIEELCNTEQEIQVLVKVRGSGKHMSEYQDVLKREEDLWVMNSKTNKMQISSLFESTTLGWVLLSGVDRRTSNEPIRGEEINRAVFSSNPYEASGPDGLHPFIFQKCWVTVKEKVCDMVIDVIKT</sequence>
<evidence type="ECO:0000313" key="1">
    <source>
        <dbReference type="EMBL" id="KAH1057491.1"/>
    </source>
</evidence>
<protein>
    <submittedName>
        <fullName evidence="1">Uncharacterized protein</fullName>
    </submittedName>
</protein>
<name>A0A9D3UUH8_9ROSI</name>
<accession>A0A9D3UUH8</accession>
<dbReference type="Proteomes" id="UP000828251">
    <property type="component" value="Unassembled WGS sequence"/>
</dbReference>
<reference evidence="1 2" key="1">
    <citation type="journal article" date="2021" name="Plant Biotechnol. J.">
        <title>Multi-omics assisted identification of the key and species-specific regulatory components of drought-tolerant mechanisms in Gossypium stocksii.</title>
        <authorList>
            <person name="Yu D."/>
            <person name="Ke L."/>
            <person name="Zhang D."/>
            <person name="Wu Y."/>
            <person name="Sun Y."/>
            <person name="Mei J."/>
            <person name="Sun J."/>
            <person name="Sun Y."/>
        </authorList>
    </citation>
    <scope>NUCLEOTIDE SEQUENCE [LARGE SCALE GENOMIC DNA]</scope>
    <source>
        <strain evidence="2">cv. E1</strain>
        <tissue evidence="1">Leaf</tissue>
    </source>
</reference>
<proteinExistence type="predicted"/>
<dbReference type="AlphaFoldDB" id="A0A9D3UUH8"/>
<dbReference type="EMBL" id="JAIQCV010000010">
    <property type="protein sequence ID" value="KAH1057491.1"/>
    <property type="molecule type" value="Genomic_DNA"/>
</dbReference>
<organism evidence="1 2">
    <name type="scientific">Gossypium stocksii</name>
    <dbReference type="NCBI Taxonomy" id="47602"/>
    <lineage>
        <taxon>Eukaryota</taxon>
        <taxon>Viridiplantae</taxon>
        <taxon>Streptophyta</taxon>
        <taxon>Embryophyta</taxon>
        <taxon>Tracheophyta</taxon>
        <taxon>Spermatophyta</taxon>
        <taxon>Magnoliopsida</taxon>
        <taxon>eudicotyledons</taxon>
        <taxon>Gunneridae</taxon>
        <taxon>Pentapetalae</taxon>
        <taxon>rosids</taxon>
        <taxon>malvids</taxon>
        <taxon>Malvales</taxon>
        <taxon>Malvaceae</taxon>
        <taxon>Malvoideae</taxon>
        <taxon>Gossypium</taxon>
    </lineage>
</organism>
<gene>
    <name evidence="1" type="ORF">J1N35_035556</name>
</gene>